<accession>A0A679HUG6</accession>
<dbReference type="RefSeq" id="WP_162050609.1">
    <property type="nucleotide sequence ID" value="NZ_AP019011.1"/>
</dbReference>
<dbReference type="InterPro" id="IPR011008">
    <property type="entry name" value="Dimeric_a/b-barrel"/>
</dbReference>
<organism evidence="1 2">
    <name type="scientific">Fluviibacter phosphoraccumulans</name>
    <dbReference type="NCBI Taxonomy" id="1751046"/>
    <lineage>
        <taxon>Bacteria</taxon>
        <taxon>Pseudomonadati</taxon>
        <taxon>Pseudomonadota</taxon>
        <taxon>Betaproteobacteria</taxon>
        <taxon>Rhodocyclales</taxon>
        <taxon>Fluviibacteraceae</taxon>
        <taxon>Fluviibacter</taxon>
    </lineage>
</organism>
<dbReference type="AlphaFoldDB" id="A0A679HUG6"/>
<protein>
    <submittedName>
        <fullName evidence="1">Uncharacterized protein</fullName>
    </submittedName>
</protein>
<name>A0A679HUG6_9RHOO</name>
<evidence type="ECO:0000313" key="1">
    <source>
        <dbReference type="EMBL" id="BBU68614.1"/>
    </source>
</evidence>
<dbReference type="EMBL" id="AP022345">
    <property type="protein sequence ID" value="BBU68614.1"/>
    <property type="molecule type" value="Genomic_DNA"/>
</dbReference>
<evidence type="ECO:0000313" key="2">
    <source>
        <dbReference type="Proteomes" id="UP000463961"/>
    </source>
</evidence>
<dbReference type="SUPFAM" id="SSF54909">
    <property type="entry name" value="Dimeric alpha+beta barrel"/>
    <property type="match status" value="1"/>
</dbReference>
<dbReference type="Pfam" id="PF07045">
    <property type="entry name" value="DUF1330"/>
    <property type="match status" value="1"/>
</dbReference>
<dbReference type="Gene3D" id="3.30.70.100">
    <property type="match status" value="1"/>
</dbReference>
<proteinExistence type="predicted"/>
<keyword evidence="2" id="KW-1185">Reference proteome</keyword>
<dbReference type="OrthoDB" id="9806380at2"/>
<dbReference type="Proteomes" id="UP000463961">
    <property type="component" value="Chromosome"/>
</dbReference>
<gene>
    <name evidence="1" type="ORF">ICHIAU1_08970</name>
</gene>
<reference evidence="2" key="1">
    <citation type="submission" date="2020-01" db="EMBL/GenBank/DDBJ databases">
        <title>Phosphoaccumulans saitamaens gen. nov., sp. nov., a polyphosphate accumulating bacterium isolated from surface river water.</title>
        <authorList>
            <person name="Watanabe K."/>
            <person name="Suda W."/>
        </authorList>
    </citation>
    <scope>NUCLEOTIDE SEQUENCE [LARGE SCALE GENOMIC DNA]</scope>
    <source>
        <strain evidence="2">ICHIAU1</strain>
    </source>
</reference>
<dbReference type="InterPro" id="IPR010753">
    <property type="entry name" value="DUF1330"/>
</dbReference>
<sequence>MSVKVIGLIRLKDLAAFEIYRSQVGATVERYNGSIAARGPVDKTYWNELPCGAFNAFVELAFPSAEDADRWANSPEYLAIVPVRGLAMDLTLFRVNS</sequence>